<dbReference type="GO" id="GO:0006631">
    <property type="term" value="P:fatty acid metabolic process"/>
    <property type="evidence" value="ECO:0007669"/>
    <property type="project" value="TreeGrafter"/>
</dbReference>
<sequence>MDFQQLQEKIDYARNTSHSQSPLEVDDFKKLLQQRTEDDESYLTYIDEDDNRVEISYSEFYQHVLGCARFLQNHGLRHGDRIATISHNHWHTVIQYYAAWLLGLVVVPVNLGEDDERIAYILENGNVELAFVRTEYRERFRKILESYGYLKHIEWIVCEGKLENFTRDQGELTLPEDSLAESESLIVFTSGTTGAPKGVVLSQRNLLEDARSIAQWHNIDENTRMMCVLPIHHVNGTVVTLITPFFAGGSTVLNQRFRASRFFEIVRDEKVHIVSMVPTLLQYLNSYYEEKQRPKTPSLRHVICGAGPLTVKVAETFEDEIDVPIIHGYGLSETTCYSCFVPVDIDRDEHNKWRSDYGYPSIGIPVSANEMAIHDEEGNELGENERGEIVIRGVNVMLGYYNNKEANEETFKNGWFRSGDEGFYINDEEGRPYFFITGRLKELIIRGGVNLAPLEIDEVINKAPGVKAGIAVGFENDWYGEEVGAYVELEEGAEEDEEAILAFCREHLPFSKSPKVVVFGDQIPVTSTGKYQRRKVTHHFKEWKDVQFRK</sequence>
<dbReference type="PANTHER" id="PTHR43201:SF5">
    <property type="entry name" value="MEDIUM-CHAIN ACYL-COA LIGASE ACSF2, MITOCHONDRIAL"/>
    <property type="match status" value="1"/>
</dbReference>
<accession>A0A5D3YNZ4</accession>
<dbReference type="RefSeq" id="WP_148897441.1">
    <property type="nucleotide sequence ID" value="NZ_VNHY01000001.1"/>
</dbReference>
<dbReference type="InterPro" id="IPR045851">
    <property type="entry name" value="AMP-bd_C_sf"/>
</dbReference>
<dbReference type="GO" id="GO:0031956">
    <property type="term" value="F:medium-chain fatty acid-CoA ligase activity"/>
    <property type="evidence" value="ECO:0007669"/>
    <property type="project" value="TreeGrafter"/>
</dbReference>
<feature type="domain" description="AMP-dependent synthetase/ligase" evidence="3">
    <location>
        <begin position="45"/>
        <end position="401"/>
    </location>
</feature>
<dbReference type="Gene3D" id="3.40.50.12780">
    <property type="entry name" value="N-terminal domain of ligase-like"/>
    <property type="match status" value="1"/>
</dbReference>
<dbReference type="OrthoDB" id="9765680at2"/>
<comment type="similarity">
    <text evidence="1">Belongs to the ATP-dependent AMP-binding enzyme family.</text>
</comment>
<evidence type="ECO:0000256" key="1">
    <source>
        <dbReference type="ARBA" id="ARBA00006432"/>
    </source>
</evidence>
<dbReference type="InterPro" id="IPR025110">
    <property type="entry name" value="AMP-bd_C"/>
</dbReference>
<dbReference type="PROSITE" id="PS00455">
    <property type="entry name" value="AMP_BINDING"/>
    <property type="match status" value="1"/>
</dbReference>
<dbReference type="AlphaFoldDB" id="A0A5D3YNZ4"/>
<comment type="caution">
    <text evidence="5">The sequence shown here is derived from an EMBL/GenBank/DDBJ whole genome shotgun (WGS) entry which is preliminary data.</text>
</comment>
<keyword evidence="6" id="KW-1185">Reference proteome</keyword>
<evidence type="ECO:0000259" key="3">
    <source>
        <dbReference type="Pfam" id="PF00501"/>
    </source>
</evidence>
<evidence type="ECO:0000259" key="4">
    <source>
        <dbReference type="Pfam" id="PF13193"/>
    </source>
</evidence>
<dbReference type="PANTHER" id="PTHR43201">
    <property type="entry name" value="ACYL-COA SYNTHETASE"/>
    <property type="match status" value="1"/>
</dbReference>
<gene>
    <name evidence="5" type="ORF">LX73_0027</name>
</gene>
<dbReference type="Proteomes" id="UP000324595">
    <property type="component" value="Unassembled WGS sequence"/>
</dbReference>
<dbReference type="Pfam" id="PF13193">
    <property type="entry name" value="AMP-binding_C"/>
    <property type="match status" value="1"/>
</dbReference>
<evidence type="ECO:0000256" key="2">
    <source>
        <dbReference type="ARBA" id="ARBA00022598"/>
    </source>
</evidence>
<dbReference type="Gene3D" id="3.30.300.30">
    <property type="match status" value="1"/>
</dbReference>
<dbReference type="Pfam" id="PF00501">
    <property type="entry name" value="AMP-binding"/>
    <property type="match status" value="1"/>
</dbReference>
<dbReference type="InterPro" id="IPR000873">
    <property type="entry name" value="AMP-dep_synth/lig_dom"/>
</dbReference>
<feature type="domain" description="AMP-binding enzyme C-terminal" evidence="4">
    <location>
        <begin position="455"/>
        <end position="530"/>
    </location>
</feature>
<dbReference type="EMBL" id="VNHY01000001">
    <property type="protein sequence ID" value="TYP94739.1"/>
    <property type="molecule type" value="Genomic_DNA"/>
</dbReference>
<dbReference type="InterPro" id="IPR020845">
    <property type="entry name" value="AMP-binding_CS"/>
</dbReference>
<reference evidence="5 6" key="1">
    <citation type="submission" date="2019-07" db="EMBL/GenBank/DDBJ databases">
        <title>Genomic Encyclopedia of Archaeal and Bacterial Type Strains, Phase II (KMG-II): from individual species to whole genera.</title>
        <authorList>
            <person name="Goeker M."/>
        </authorList>
    </citation>
    <scope>NUCLEOTIDE SEQUENCE [LARGE SCALE GENOMIC DNA]</scope>
    <source>
        <strain evidence="5 6">DSM 21935</strain>
    </source>
</reference>
<evidence type="ECO:0000313" key="6">
    <source>
        <dbReference type="Proteomes" id="UP000324595"/>
    </source>
</evidence>
<keyword evidence="2" id="KW-0436">Ligase</keyword>
<organism evidence="5 6">
    <name type="scientific">Fodinibius salinus</name>
    <dbReference type="NCBI Taxonomy" id="860790"/>
    <lineage>
        <taxon>Bacteria</taxon>
        <taxon>Pseudomonadati</taxon>
        <taxon>Balneolota</taxon>
        <taxon>Balneolia</taxon>
        <taxon>Balneolales</taxon>
        <taxon>Balneolaceae</taxon>
        <taxon>Fodinibius</taxon>
    </lineage>
</organism>
<dbReference type="SUPFAM" id="SSF56801">
    <property type="entry name" value="Acetyl-CoA synthetase-like"/>
    <property type="match status" value="1"/>
</dbReference>
<name>A0A5D3YNZ4_9BACT</name>
<proteinExistence type="inferred from homology"/>
<protein>
    <submittedName>
        <fullName evidence="5">Long-chain acyl-CoA synthetase</fullName>
    </submittedName>
</protein>
<dbReference type="InterPro" id="IPR042099">
    <property type="entry name" value="ANL_N_sf"/>
</dbReference>
<evidence type="ECO:0000313" key="5">
    <source>
        <dbReference type="EMBL" id="TYP94739.1"/>
    </source>
</evidence>